<dbReference type="InterPro" id="IPR051822">
    <property type="entry name" value="Glycosyl_Hydrolase_84"/>
</dbReference>
<dbReference type="AlphaFoldDB" id="A0A1V9ACE7"/>
<evidence type="ECO:0000256" key="2">
    <source>
        <dbReference type="ARBA" id="ARBA00022801"/>
    </source>
</evidence>
<dbReference type="PANTHER" id="PTHR13170:SF16">
    <property type="entry name" value="PROTEIN O-GLCNACASE"/>
    <property type="match status" value="1"/>
</dbReference>
<evidence type="ECO:0000256" key="4">
    <source>
        <dbReference type="ARBA" id="ARBA00023157"/>
    </source>
</evidence>
<keyword evidence="11" id="KW-1185">Reference proteome</keyword>
<evidence type="ECO:0000313" key="10">
    <source>
        <dbReference type="EMBL" id="OQO94802.1"/>
    </source>
</evidence>
<dbReference type="Gene3D" id="1.20.58.460">
    <property type="entry name" value="Hyaluronidase post-catalytic domain-like"/>
    <property type="match status" value="1"/>
</dbReference>
<evidence type="ECO:0000256" key="8">
    <source>
        <dbReference type="SAM" id="SignalP"/>
    </source>
</evidence>
<proteinExistence type="inferred from homology"/>
<evidence type="ECO:0000256" key="6">
    <source>
        <dbReference type="PROSITE-ProRule" id="PRU01353"/>
    </source>
</evidence>
<dbReference type="PROSITE" id="PS52009">
    <property type="entry name" value="GH84"/>
    <property type="match status" value="1"/>
</dbReference>
<dbReference type="GO" id="GO:1901135">
    <property type="term" value="P:carbohydrate derivative metabolic process"/>
    <property type="evidence" value="ECO:0007669"/>
    <property type="project" value="UniProtKB-ARBA"/>
</dbReference>
<keyword evidence="8" id="KW-0732">Signal</keyword>
<dbReference type="STRING" id="1962155.B1813_01560"/>
<dbReference type="InterPro" id="IPR011496">
    <property type="entry name" value="O-GlcNAcase_cat"/>
</dbReference>
<dbReference type="GO" id="GO:0046872">
    <property type="term" value="F:metal ion binding"/>
    <property type="evidence" value="ECO:0007669"/>
    <property type="project" value="UniProtKB-KW"/>
</dbReference>
<dbReference type="Pfam" id="PF22633">
    <property type="entry name" value="F5_F8_type_C_2"/>
    <property type="match status" value="1"/>
</dbReference>
<evidence type="ECO:0000256" key="1">
    <source>
        <dbReference type="ARBA" id="ARBA00022723"/>
    </source>
</evidence>
<accession>A0A1V9ACE7</accession>
<evidence type="ECO:0000256" key="7">
    <source>
        <dbReference type="SAM" id="MobiDB-lite"/>
    </source>
</evidence>
<evidence type="ECO:0000313" key="11">
    <source>
        <dbReference type="Proteomes" id="UP000192591"/>
    </source>
</evidence>
<dbReference type="InterPro" id="IPR015882">
    <property type="entry name" value="HEX_bac_N"/>
</dbReference>
<dbReference type="Proteomes" id="UP000192591">
    <property type="component" value="Unassembled WGS sequence"/>
</dbReference>
<comment type="similarity">
    <text evidence="6">Belongs to the glycosyl hydrolase 84 family.</text>
</comment>
<comment type="caution">
    <text evidence="10">The sequence shown here is derived from an EMBL/GenBank/DDBJ whole genome shotgun (WGS) entry which is preliminary data.</text>
</comment>
<name>A0A1V9ACE7_SACPI</name>
<protein>
    <submittedName>
        <fullName evidence="10">Hyaluronidase</fullName>
    </submittedName>
</protein>
<feature type="domain" description="GH84" evidence="9">
    <location>
        <begin position="187"/>
        <end position="470"/>
    </location>
</feature>
<evidence type="ECO:0000256" key="3">
    <source>
        <dbReference type="ARBA" id="ARBA00022837"/>
    </source>
</evidence>
<evidence type="ECO:0000259" key="9">
    <source>
        <dbReference type="PROSITE" id="PS52009"/>
    </source>
</evidence>
<dbReference type="RefSeq" id="WP_081190232.1">
    <property type="nucleotide sequence ID" value="NZ_MWIH01000002.1"/>
</dbReference>
<organism evidence="10 11">
    <name type="scientific">Saccharomonospora piscinae</name>
    <dbReference type="NCBI Taxonomy" id="687388"/>
    <lineage>
        <taxon>Bacteria</taxon>
        <taxon>Bacillati</taxon>
        <taxon>Actinomycetota</taxon>
        <taxon>Actinomycetes</taxon>
        <taxon>Pseudonocardiales</taxon>
        <taxon>Pseudonocardiaceae</taxon>
        <taxon>Saccharomonospora</taxon>
    </lineage>
</organism>
<sequence length="800" mass="85960">MARSGRRLAALSALVVLLGAGGAPAVADPDTGGGTRATDPVVSPTPRQQSRIGSDVVVPGRVDIVADDTTDAAALTSLQKLLARHDVTTVRTVTADAPRRAPLAVHLGPATRPDVAAALRDTTVPDAAEGYGLRVDATGHALGTVALGGTDAAGQYYAVQTLRQLIRSTGDGTRLAGLSITDHPAMPLRGTIEGFYGSPWTHAERLDQLAFYGDAKLNTYIYAPKDDPYHRDRWREPYPAEDLARLAELVERADAHHVRFTFALSPGTSICYSSERDRAALTGKLGAVYDIGIRSFSIPLDDISYTRWNCDADRDTYGEPGRAAAAAAQTELLNDVQRQFVETHDGVQPLQTVPTEYGDLTDTDYKRGLREHLDPAVVVMWTGPDVVPASIDVDQAEQASALFGRDVFLWDNYPVNDFGQSAGRLLLAPYDKREPGLSGTLSGIVSNPMNQAAASKLALFTIADFAWNDHAYDRERSLARAADYLAAGDPDGVRALLTFVDLNHLAPTFGSQPWQEQAPELRRDLDDVWAAYDGGDADAVPMLRRIADGIADAPATIRASVADQAFLADAANWLDATELWGRALRESAHVLAAIAADDGAGAAEARERMRSAADEAAAIRSVPGENRVEGPVRIGDGVLDAFLERVEAEHDEYLGLPPLHNAALDGEASQVSDWAPAYSADKAVDGELGNFSTTSGGEAQPWWQVDLGDAAAIERIELYNRVDCCAERVRDYHVLVSEKPLPDTLAAALSDPDVTSRHETEQAGRPTTVDLATTGRYVRVWLATTDPTELNLAEVRVLAR</sequence>
<dbReference type="Gene3D" id="3.30.379.10">
    <property type="entry name" value="Chitobiase/beta-hexosaminidase domain 2-like"/>
    <property type="match status" value="1"/>
</dbReference>
<dbReference type="Pfam" id="PF07555">
    <property type="entry name" value="NAGidase"/>
    <property type="match status" value="1"/>
</dbReference>
<keyword evidence="4" id="KW-1015">Disulfide bond</keyword>
<keyword evidence="2 6" id="KW-0378">Hydrolase</keyword>
<dbReference type="SUPFAM" id="SSF51445">
    <property type="entry name" value="(Trans)glycosidases"/>
    <property type="match status" value="1"/>
</dbReference>
<dbReference type="SUPFAM" id="SSF55545">
    <property type="entry name" value="beta-N-acetylhexosaminidase-like domain"/>
    <property type="match status" value="1"/>
</dbReference>
<dbReference type="InterPro" id="IPR029018">
    <property type="entry name" value="Hex-like_dom2"/>
</dbReference>
<dbReference type="GO" id="GO:0005975">
    <property type="term" value="P:carbohydrate metabolic process"/>
    <property type="evidence" value="ECO:0007669"/>
    <property type="project" value="UniProtKB-ARBA"/>
</dbReference>
<gene>
    <name evidence="10" type="ORF">B1813_01560</name>
</gene>
<keyword evidence="5 6" id="KW-0326">Glycosidase</keyword>
<feature type="active site" description="Proton donor" evidence="6">
    <location>
        <position position="302"/>
    </location>
</feature>
<dbReference type="SMART" id="SM00607">
    <property type="entry name" value="FTP"/>
    <property type="match status" value="1"/>
</dbReference>
<dbReference type="Pfam" id="PF02838">
    <property type="entry name" value="Glyco_hydro_20b"/>
    <property type="match status" value="1"/>
</dbReference>
<keyword evidence="3" id="KW-0106">Calcium</keyword>
<reference evidence="10 11" key="1">
    <citation type="submission" date="2017-02" db="EMBL/GenBank/DDBJ databases">
        <title>Draft genome of Saccharomonospora sp. 154.</title>
        <authorList>
            <person name="Alonso-Carmona G.S."/>
            <person name="De La Haba R."/>
            <person name="Vera-Gargallo B."/>
            <person name="Sandoval-Trujillo A.H."/>
            <person name="Ramirez-Duran N."/>
            <person name="Ventosa A."/>
        </authorList>
    </citation>
    <scope>NUCLEOTIDE SEQUENCE [LARGE SCALE GENOMIC DNA]</scope>
    <source>
        <strain evidence="10 11">LRS4.154</strain>
    </source>
</reference>
<feature type="chain" id="PRO_5039070309" evidence="8">
    <location>
        <begin position="28"/>
        <end position="800"/>
    </location>
</feature>
<dbReference type="Gene3D" id="3.20.20.80">
    <property type="entry name" value="Glycosidases"/>
    <property type="match status" value="1"/>
</dbReference>
<dbReference type="InterPro" id="IPR008979">
    <property type="entry name" value="Galactose-bd-like_sf"/>
</dbReference>
<dbReference type="InterPro" id="IPR006585">
    <property type="entry name" value="FTP1"/>
</dbReference>
<dbReference type="PANTHER" id="PTHR13170">
    <property type="entry name" value="O-GLCNACASE"/>
    <property type="match status" value="1"/>
</dbReference>
<feature type="region of interest" description="Disordered" evidence="7">
    <location>
        <begin position="25"/>
        <end position="51"/>
    </location>
</feature>
<keyword evidence="1" id="KW-0479">Metal-binding</keyword>
<dbReference type="SUPFAM" id="SSF49785">
    <property type="entry name" value="Galactose-binding domain-like"/>
    <property type="match status" value="1"/>
</dbReference>
<dbReference type="EMBL" id="MWIH01000002">
    <property type="protein sequence ID" value="OQO94802.1"/>
    <property type="molecule type" value="Genomic_DNA"/>
</dbReference>
<dbReference type="SUPFAM" id="SSF140657">
    <property type="entry name" value="Hyaluronidase post-catalytic domain-like"/>
    <property type="match status" value="1"/>
</dbReference>
<evidence type="ECO:0000256" key="5">
    <source>
        <dbReference type="ARBA" id="ARBA00023295"/>
    </source>
</evidence>
<dbReference type="InterPro" id="IPR017853">
    <property type="entry name" value="GH"/>
</dbReference>
<dbReference type="Gene3D" id="2.60.120.260">
    <property type="entry name" value="Galactose-binding domain-like"/>
    <property type="match status" value="1"/>
</dbReference>
<feature type="signal peptide" evidence="8">
    <location>
        <begin position="1"/>
        <end position="27"/>
    </location>
</feature>
<dbReference type="GO" id="GO:0015929">
    <property type="term" value="F:hexosaminidase activity"/>
    <property type="evidence" value="ECO:0007669"/>
    <property type="project" value="UniProtKB-ARBA"/>
</dbReference>